<evidence type="ECO:0000313" key="3">
    <source>
        <dbReference type="Proteomes" id="UP000285150"/>
    </source>
</evidence>
<comment type="caution">
    <text evidence="2">The sequence shown here is derived from an EMBL/GenBank/DDBJ whole genome shotgun (WGS) entry which is preliminary data.</text>
</comment>
<accession>A0A413B2Y2</accession>
<sequence>MQPIKLEIFLDDRTLAGMKSAEGNIAALESFNRQMVERLQGELKQLERQYRQLQKQGLAGDRELADIQALKGVIGGLKDEIKAYEAAKRQAGETPLVAHDPAPKLNQVRMTMAQIARELPSLAMGPQMFFLAISNNIPMFTDAVSNARKEYELMTAAGKKATPVWKQVAASLFSPQTALAALITLTVVYGKEIGEWIKGLFGGKNAMDELRESMRETYEVEKEANATFVKSRFEMDRVIKSVKEFKGSKEEERKKVTELNRTYGETFGYYQTLSEWYDTLMKKSSDYIEVLVLEQKTRKWLDKAVEESDKADKLKAEGAESHRPWFGAGGKIHKFFGGGSTDQFGSDPASVAYNKKLKDIYDAEEDALKRAEEFQDKAARIKEGTNINTVVSGSVEELKNSIAEKRKALKKLTNKEDYEAAMKVIEAEEKKLETITGKKNKDGGRNASDYQDALSDARLRAQRKLEDARIALMAEGSAKRKALLRQEYEQTLAAIDKEERELLSRLEKSKKAGNPIAPGEADRIRQDASSQRVVAGVQYMQDVYDEEKQFREKDRQAWIDYNREYGSYQEKRLAITQDYALKIAAAETEGEKAMLKRRREDELKELDFGEFKKTVNLADVFGNLDTQSTESLSALRDKLKEYISGADKELRPSDLKQLQDALTNIDLKLADRKPFRELKRSMDEYAKAQETVQKAQEDLNTVMAGGKVITGLYRDETGKLVTGLLTQEQAEKKLTEAQENRRRKRTAMAQSLQGVAGEMSSYTQAADDVVSMLEGFGVSVDENAKRVIEGFNTMSEGISQFANSMLSGDIGGMISGVVNTAGGFVKTLGSLFGTDWGGQRSERRYQQAKERYESYMAVLDKVIAKQKELVASMETDTLANANNSYKKAGELLQQQGEYAREMGKAYLNAGASKGFLGIGSKASHGTKQRESISSTAWDQARQVLGNDFYKVSDGRMTGLFDLSYEKLVKLRDEATGFWSELHEDTRKYLEQVIESEEAWQEVQETRKEAMTGISFESVRSSFLDMLMDMDSSTADFADNFEKYMQRAMLNSMLSESYNERLRKWYDSFAEAMEEKTEWRTGQGRRGRNRYKVTTEAAGVLSQTEHDMLKDSWDSIVNDALAERDAMKEIFGWKGDPASSQSGRSGAFTAMTQEQGTLLEGLFTSLQDHASGMHKLLEELVKSRKEDHDLLVSITENTAYCRYLESINEIMEYFRNNGIEVS</sequence>
<dbReference type="Proteomes" id="UP000285150">
    <property type="component" value="Unassembled WGS sequence"/>
</dbReference>
<feature type="coiled-coil region" evidence="1">
    <location>
        <begin position="29"/>
        <end position="87"/>
    </location>
</feature>
<name>A0A413B2Y2_BACSE</name>
<gene>
    <name evidence="2" type="ORF">DWV77_15700</name>
</gene>
<evidence type="ECO:0000313" key="2">
    <source>
        <dbReference type="EMBL" id="RGW31815.1"/>
    </source>
</evidence>
<dbReference type="AlphaFoldDB" id="A0A413B2Y2"/>
<organism evidence="2 3">
    <name type="scientific">Bacteroides stercoris</name>
    <dbReference type="NCBI Taxonomy" id="46506"/>
    <lineage>
        <taxon>Bacteria</taxon>
        <taxon>Pseudomonadati</taxon>
        <taxon>Bacteroidota</taxon>
        <taxon>Bacteroidia</taxon>
        <taxon>Bacteroidales</taxon>
        <taxon>Bacteroidaceae</taxon>
        <taxon>Bacteroides</taxon>
    </lineage>
</organism>
<feature type="coiled-coil region" evidence="1">
    <location>
        <begin position="354"/>
        <end position="435"/>
    </location>
</feature>
<keyword evidence="1" id="KW-0175">Coiled coil</keyword>
<evidence type="ECO:0008006" key="4">
    <source>
        <dbReference type="Google" id="ProtNLM"/>
    </source>
</evidence>
<proteinExistence type="predicted"/>
<evidence type="ECO:0000256" key="1">
    <source>
        <dbReference type="SAM" id="Coils"/>
    </source>
</evidence>
<dbReference type="RefSeq" id="WP_117859195.1">
    <property type="nucleotide sequence ID" value="NZ_JAQCSR010000021.1"/>
</dbReference>
<dbReference type="EMBL" id="QSAF01000027">
    <property type="protein sequence ID" value="RGW31815.1"/>
    <property type="molecule type" value="Genomic_DNA"/>
</dbReference>
<protein>
    <recommendedName>
        <fullName evidence="4">Phage tail tape measure protein</fullName>
    </recommendedName>
</protein>
<reference evidence="2 3" key="1">
    <citation type="submission" date="2018-08" db="EMBL/GenBank/DDBJ databases">
        <title>A genome reference for cultivated species of the human gut microbiota.</title>
        <authorList>
            <person name="Zou Y."/>
            <person name="Xue W."/>
            <person name="Luo G."/>
        </authorList>
    </citation>
    <scope>NUCLEOTIDE SEQUENCE [LARGE SCALE GENOMIC DNA]</scope>
    <source>
        <strain evidence="2 3">AF12-7</strain>
    </source>
</reference>